<dbReference type="AlphaFoldDB" id="A0A2K8STB4"/>
<proteinExistence type="predicted"/>
<evidence type="ECO:0000313" key="2">
    <source>
        <dbReference type="Proteomes" id="UP000232003"/>
    </source>
</evidence>
<organism evidence="1 2">
    <name type="scientific">Nostoc flagelliforme CCNUN1</name>
    <dbReference type="NCBI Taxonomy" id="2038116"/>
    <lineage>
        <taxon>Bacteria</taxon>
        <taxon>Bacillati</taxon>
        <taxon>Cyanobacteriota</taxon>
        <taxon>Cyanophyceae</taxon>
        <taxon>Nostocales</taxon>
        <taxon>Nostocaceae</taxon>
        <taxon>Nostoc</taxon>
    </lineage>
</organism>
<keyword evidence="2" id="KW-1185">Reference proteome</keyword>
<dbReference type="Proteomes" id="UP000232003">
    <property type="component" value="Chromosome"/>
</dbReference>
<accession>A0A2K8STB4</accession>
<dbReference type="EMBL" id="CP024785">
    <property type="protein sequence ID" value="AUB38699.1"/>
    <property type="molecule type" value="Genomic_DNA"/>
</dbReference>
<name>A0A2K8STB4_9NOSO</name>
<protein>
    <submittedName>
        <fullName evidence="1">Uncharacterized protein</fullName>
    </submittedName>
</protein>
<evidence type="ECO:0000313" key="1">
    <source>
        <dbReference type="EMBL" id="AUB38699.1"/>
    </source>
</evidence>
<dbReference type="KEGG" id="nfl:COO91_04674"/>
<sequence>MCLSNNLYKRLAEELGVDAINRVCTGVRSFPSEFQNL</sequence>
<gene>
    <name evidence="1" type="ORF">COO91_04674</name>
</gene>
<reference evidence="1 2" key="1">
    <citation type="submission" date="2017-11" db="EMBL/GenBank/DDBJ databases">
        <title>Complete genome of a free-living desiccation-tolerant cyanobacterium and its photosynthetic adaptation to extreme terrestrial habitat.</title>
        <authorList>
            <person name="Shang J."/>
        </authorList>
    </citation>
    <scope>NUCLEOTIDE SEQUENCE [LARGE SCALE GENOMIC DNA]</scope>
    <source>
        <strain evidence="1 2">CCNUN1</strain>
    </source>
</reference>